<dbReference type="InterPro" id="IPR036388">
    <property type="entry name" value="WH-like_DNA-bd_sf"/>
</dbReference>
<comment type="caution">
    <text evidence="2">The sequence shown here is derived from an EMBL/GenBank/DDBJ whole genome shotgun (WGS) entry which is preliminary data.</text>
</comment>
<dbReference type="PANTHER" id="PTHR39515:SF2">
    <property type="entry name" value="HTH-TYPE TRANSCRIPTIONAL REGULATOR RV0880"/>
    <property type="match status" value="1"/>
</dbReference>
<accession>A0ABS3SKJ2</accession>
<gene>
    <name evidence="2" type="ORF">J4035_16600</name>
</gene>
<dbReference type="SMART" id="SM00347">
    <property type="entry name" value="HTH_MARR"/>
    <property type="match status" value="1"/>
</dbReference>
<evidence type="ECO:0000313" key="3">
    <source>
        <dbReference type="Proteomes" id="UP000678317"/>
    </source>
</evidence>
<proteinExistence type="predicted"/>
<feature type="domain" description="HTH marR-type" evidence="1">
    <location>
        <begin position="11"/>
        <end position="111"/>
    </location>
</feature>
<reference evidence="2 3" key="1">
    <citation type="submission" date="2021-03" db="EMBL/GenBank/DDBJ databases">
        <title>novel species in genus Cellulomonas.</title>
        <authorList>
            <person name="Zhang G."/>
        </authorList>
    </citation>
    <scope>NUCLEOTIDE SEQUENCE [LARGE SCALE GENOMIC DNA]</scope>
    <source>
        <strain evidence="3">zg-ZUI188</strain>
    </source>
</reference>
<evidence type="ECO:0000259" key="1">
    <source>
        <dbReference type="SMART" id="SM00347"/>
    </source>
</evidence>
<dbReference type="SUPFAM" id="SSF46785">
    <property type="entry name" value="Winged helix' DNA-binding domain"/>
    <property type="match status" value="1"/>
</dbReference>
<dbReference type="InterPro" id="IPR036390">
    <property type="entry name" value="WH_DNA-bd_sf"/>
</dbReference>
<evidence type="ECO:0000313" key="2">
    <source>
        <dbReference type="EMBL" id="MBO3086265.1"/>
    </source>
</evidence>
<dbReference type="Proteomes" id="UP000678317">
    <property type="component" value="Unassembled WGS sequence"/>
</dbReference>
<dbReference type="InterPro" id="IPR052526">
    <property type="entry name" value="HTH-type_Bedaq_tolerance"/>
</dbReference>
<dbReference type="PANTHER" id="PTHR39515">
    <property type="entry name" value="CONSERVED PROTEIN"/>
    <property type="match status" value="1"/>
</dbReference>
<name>A0ABS3SKJ2_9CELL</name>
<dbReference type="PROSITE" id="PS51257">
    <property type="entry name" value="PROKAR_LIPOPROTEIN"/>
    <property type="match status" value="1"/>
</dbReference>
<dbReference type="InterPro" id="IPR000835">
    <property type="entry name" value="HTH_MarR-typ"/>
</dbReference>
<sequence length="138" mass="14643">MVFARHLAGSTRRSGGELDQSAYVLLTLLQACGPSSIGDLAATTGLDASTLNRQTAALLRNGHAERITDPDGGVARKFRLTPDGERALNEERSASTAALDAITADWADDDRAALATLLGNLNMSIEARVGRSWPRPEL</sequence>
<protein>
    <submittedName>
        <fullName evidence="2">Winged helix-turn-helix transcriptional regulator</fullName>
    </submittedName>
</protein>
<dbReference type="Gene3D" id="1.10.10.10">
    <property type="entry name" value="Winged helix-like DNA-binding domain superfamily/Winged helix DNA-binding domain"/>
    <property type="match status" value="1"/>
</dbReference>
<organism evidence="2 3">
    <name type="scientific">Cellulomonas fengjieae</name>
    <dbReference type="NCBI Taxonomy" id="2819978"/>
    <lineage>
        <taxon>Bacteria</taxon>
        <taxon>Bacillati</taxon>
        <taxon>Actinomycetota</taxon>
        <taxon>Actinomycetes</taxon>
        <taxon>Micrococcales</taxon>
        <taxon>Cellulomonadaceae</taxon>
        <taxon>Cellulomonas</taxon>
    </lineage>
</organism>
<dbReference type="EMBL" id="JAGFBM010000009">
    <property type="protein sequence ID" value="MBO3086265.1"/>
    <property type="molecule type" value="Genomic_DNA"/>
</dbReference>
<keyword evidence="3" id="KW-1185">Reference proteome</keyword>